<dbReference type="PROSITE" id="PS50943">
    <property type="entry name" value="HTH_CROC1"/>
    <property type="match status" value="1"/>
</dbReference>
<dbReference type="PANTHER" id="PTHR46797:SF2">
    <property type="entry name" value="TRANSCRIPTIONAL REGULATOR"/>
    <property type="match status" value="1"/>
</dbReference>
<protein>
    <submittedName>
        <fullName evidence="4">XRE family transcriptional regulator</fullName>
    </submittedName>
</protein>
<accession>A0ABQ6LKX2</accession>
<dbReference type="SMART" id="SM00530">
    <property type="entry name" value="HTH_XRE"/>
    <property type="match status" value="1"/>
</dbReference>
<dbReference type="CDD" id="cd00093">
    <property type="entry name" value="HTH_XRE"/>
    <property type="match status" value="1"/>
</dbReference>
<dbReference type="Gene3D" id="2.60.120.10">
    <property type="entry name" value="Jelly Rolls"/>
    <property type="match status" value="1"/>
</dbReference>
<evidence type="ECO:0000256" key="2">
    <source>
        <dbReference type="SAM" id="MobiDB-lite"/>
    </source>
</evidence>
<dbReference type="InterPro" id="IPR010982">
    <property type="entry name" value="Lambda_DNA-bd_dom_sf"/>
</dbReference>
<keyword evidence="1" id="KW-0238">DNA-binding</keyword>
<dbReference type="InterPro" id="IPR014710">
    <property type="entry name" value="RmlC-like_jellyroll"/>
</dbReference>
<dbReference type="RefSeq" id="WP_285671087.1">
    <property type="nucleotide sequence ID" value="NZ_BSYI01000009.1"/>
</dbReference>
<sequence length="196" mass="21424">MPDIAETAAADRPSHSGVGGDVRAVRRARGLTLTELSGRIGRSVGWLSQIERGISEPTIGDLRRIAAALEQPLSLFFGENQGPERERGHIVRQGARRVLGSAAQGLTEQLLSPDLSGSFEIVRSVFDPGAELAEPARRPTEEAGYLISGRLDLWIGGEVFELHPGDSFRLREEPFRWRNPGREPAVAIWVIAPPVY</sequence>
<keyword evidence="5" id="KW-1185">Reference proteome</keyword>
<dbReference type="CDD" id="cd02209">
    <property type="entry name" value="cupin_XRE_C"/>
    <property type="match status" value="1"/>
</dbReference>
<proteinExistence type="predicted"/>
<evidence type="ECO:0000313" key="4">
    <source>
        <dbReference type="EMBL" id="GMG82312.1"/>
    </source>
</evidence>
<reference evidence="4 5" key="1">
    <citation type="submission" date="2023-04" db="EMBL/GenBank/DDBJ databases">
        <title>Marinoamorphus aggregata gen. nov., sp. Nov., isolate from tissue of brittle star Ophioplocus japonicus.</title>
        <authorList>
            <person name="Kawano K."/>
            <person name="Sawayama S."/>
            <person name="Nakagawa S."/>
        </authorList>
    </citation>
    <scope>NUCLEOTIDE SEQUENCE [LARGE SCALE GENOMIC DNA]</scope>
    <source>
        <strain evidence="4 5">NKW23</strain>
    </source>
</reference>
<dbReference type="InterPro" id="IPR013096">
    <property type="entry name" value="Cupin_2"/>
</dbReference>
<gene>
    <name evidence="4" type="ORF">LNKW23_15250</name>
</gene>
<dbReference type="InterPro" id="IPR050807">
    <property type="entry name" value="TransReg_Diox_bact_type"/>
</dbReference>
<dbReference type="SUPFAM" id="SSF47413">
    <property type="entry name" value="lambda repressor-like DNA-binding domains"/>
    <property type="match status" value="1"/>
</dbReference>
<evidence type="ECO:0000259" key="3">
    <source>
        <dbReference type="PROSITE" id="PS50943"/>
    </source>
</evidence>
<dbReference type="Gene3D" id="1.10.260.40">
    <property type="entry name" value="lambda repressor-like DNA-binding domains"/>
    <property type="match status" value="1"/>
</dbReference>
<dbReference type="Pfam" id="PF07883">
    <property type="entry name" value="Cupin_2"/>
    <property type="match status" value="1"/>
</dbReference>
<feature type="region of interest" description="Disordered" evidence="2">
    <location>
        <begin position="1"/>
        <end position="21"/>
    </location>
</feature>
<dbReference type="SUPFAM" id="SSF51182">
    <property type="entry name" value="RmlC-like cupins"/>
    <property type="match status" value="1"/>
</dbReference>
<dbReference type="Pfam" id="PF13560">
    <property type="entry name" value="HTH_31"/>
    <property type="match status" value="1"/>
</dbReference>
<organism evidence="4 5">
    <name type="scientific">Paralimibaculum aggregatum</name>
    <dbReference type="NCBI Taxonomy" id="3036245"/>
    <lineage>
        <taxon>Bacteria</taxon>
        <taxon>Pseudomonadati</taxon>
        <taxon>Pseudomonadota</taxon>
        <taxon>Alphaproteobacteria</taxon>
        <taxon>Rhodobacterales</taxon>
        <taxon>Paracoccaceae</taxon>
        <taxon>Paralimibaculum</taxon>
    </lineage>
</organism>
<dbReference type="PANTHER" id="PTHR46797">
    <property type="entry name" value="HTH-TYPE TRANSCRIPTIONAL REGULATOR"/>
    <property type="match status" value="1"/>
</dbReference>
<feature type="domain" description="HTH cro/C1-type" evidence="3">
    <location>
        <begin position="22"/>
        <end position="76"/>
    </location>
</feature>
<dbReference type="InterPro" id="IPR011051">
    <property type="entry name" value="RmlC_Cupin_sf"/>
</dbReference>
<evidence type="ECO:0000256" key="1">
    <source>
        <dbReference type="ARBA" id="ARBA00023125"/>
    </source>
</evidence>
<name>A0ABQ6LKX2_9RHOB</name>
<evidence type="ECO:0000313" key="5">
    <source>
        <dbReference type="Proteomes" id="UP001239909"/>
    </source>
</evidence>
<comment type="caution">
    <text evidence="4">The sequence shown here is derived from an EMBL/GenBank/DDBJ whole genome shotgun (WGS) entry which is preliminary data.</text>
</comment>
<dbReference type="EMBL" id="BSYI01000009">
    <property type="protein sequence ID" value="GMG82312.1"/>
    <property type="molecule type" value="Genomic_DNA"/>
</dbReference>
<dbReference type="InterPro" id="IPR001387">
    <property type="entry name" value="Cro/C1-type_HTH"/>
</dbReference>
<dbReference type="Proteomes" id="UP001239909">
    <property type="component" value="Unassembled WGS sequence"/>
</dbReference>